<dbReference type="InterPro" id="IPR001789">
    <property type="entry name" value="Sig_transdc_resp-reg_receiver"/>
</dbReference>
<feature type="domain" description="Histidine kinase" evidence="10">
    <location>
        <begin position="840"/>
        <end position="1059"/>
    </location>
</feature>
<protein>
    <recommendedName>
        <fullName evidence="2">histidine kinase</fullName>
        <ecNumber evidence="2">2.7.13.3</ecNumber>
    </recommendedName>
</protein>
<organism evidence="12 13">
    <name type="scientific">Aquimarina hainanensis</name>
    <dbReference type="NCBI Taxonomy" id="1578017"/>
    <lineage>
        <taxon>Bacteria</taxon>
        <taxon>Pseudomonadati</taxon>
        <taxon>Bacteroidota</taxon>
        <taxon>Flavobacteriia</taxon>
        <taxon>Flavobacteriales</taxon>
        <taxon>Flavobacteriaceae</taxon>
        <taxon>Aquimarina</taxon>
    </lineage>
</organism>
<evidence type="ECO:0000256" key="5">
    <source>
        <dbReference type="ARBA" id="ARBA00023125"/>
    </source>
</evidence>
<dbReference type="InterPro" id="IPR011006">
    <property type="entry name" value="CheY-like_superfamily"/>
</dbReference>
<dbReference type="InterPro" id="IPR036890">
    <property type="entry name" value="HATPase_C_sf"/>
</dbReference>
<accession>A0ABW5N7C0</accession>
<evidence type="ECO:0000256" key="4">
    <source>
        <dbReference type="ARBA" id="ARBA00023015"/>
    </source>
</evidence>
<dbReference type="SMART" id="SM00342">
    <property type="entry name" value="HTH_ARAC"/>
    <property type="match status" value="1"/>
</dbReference>
<feature type="domain" description="Response regulatory" evidence="11">
    <location>
        <begin position="1097"/>
        <end position="1212"/>
    </location>
</feature>
<keyword evidence="8" id="KW-0812">Transmembrane</keyword>
<dbReference type="SUPFAM" id="SSF47384">
    <property type="entry name" value="Homodimeric domain of signal transducing histidine kinase"/>
    <property type="match status" value="1"/>
</dbReference>
<dbReference type="PROSITE" id="PS00041">
    <property type="entry name" value="HTH_ARAC_FAMILY_1"/>
    <property type="match status" value="1"/>
</dbReference>
<evidence type="ECO:0000256" key="2">
    <source>
        <dbReference type="ARBA" id="ARBA00012438"/>
    </source>
</evidence>
<dbReference type="InterPro" id="IPR036097">
    <property type="entry name" value="HisK_dim/P_sf"/>
</dbReference>
<evidence type="ECO:0000259" key="9">
    <source>
        <dbReference type="PROSITE" id="PS01124"/>
    </source>
</evidence>
<evidence type="ECO:0000256" key="3">
    <source>
        <dbReference type="ARBA" id="ARBA00022553"/>
    </source>
</evidence>
<feature type="domain" description="HTH araC/xylS-type" evidence="9">
    <location>
        <begin position="1244"/>
        <end position="1343"/>
    </location>
</feature>
<dbReference type="PANTHER" id="PTHR43547:SF2">
    <property type="entry name" value="HYBRID SIGNAL TRANSDUCTION HISTIDINE KINASE C"/>
    <property type="match status" value="1"/>
</dbReference>
<gene>
    <name evidence="12" type="ORF">ACFSTE_11240</name>
</gene>
<keyword evidence="8" id="KW-0472">Membrane</keyword>
<dbReference type="InterPro" id="IPR011123">
    <property type="entry name" value="Y_Y_Y"/>
</dbReference>
<dbReference type="Pfam" id="PF12833">
    <property type="entry name" value="HTH_18"/>
    <property type="match status" value="1"/>
</dbReference>
<dbReference type="InterPro" id="IPR018060">
    <property type="entry name" value="HTH_AraC"/>
</dbReference>
<dbReference type="PROSITE" id="PS50110">
    <property type="entry name" value="RESPONSE_REGULATORY"/>
    <property type="match status" value="1"/>
</dbReference>
<evidence type="ECO:0000259" key="11">
    <source>
        <dbReference type="PROSITE" id="PS50110"/>
    </source>
</evidence>
<dbReference type="CDD" id="cd00075">
    <property type="entry name" value="HATPase"/>
    <property type="match status" value="1"/>
</dbReference>
<dbReference type="SUPFAM" id="SSF63829">
    <property type="entry name" value="Calcium-dependent phosphotriesterase"/>
    <property type="match status" value="3"/>
</dbReference>
<dbReference type="RefSeq" id="WP_378256902.1">
    <property type="nucleotide sequence ID" value="NZ_JBHSJV010000001.1"/>
</dbReference>
<dbReference type="SUPFAM" id="SSF52172">
    <property type="entry name" value="CheY-like"/>
    <property type="match status" value="1"/>
</dbReference>
<dbReference type="EMBL" id="JBHULX010000021">
    <property type="protein sequence ID" value="MFD2591400.1"/>
    <property type="molecule type" value="Genomic_DNA"/>
</dbReference>
<dbReference type="InterPro" id="IPR013783">
    <property type="entry name" value="Ig-like_fold"/>
</dbReference>
<feature type="modified residue" description="4-aspartylphosphate" evidence="7">
    <location>
        <position position="1145"/>
    </location>
</feature>
<evidence type="ECO:0000256" key="1">
    <source>
        <dbReference type="ARBA" id="ARBA00000085"/>
    </source>
</evidence>
<dbReference type="Pfam" id="PF02518">
    <property type="entry name" value="HATPase_c"/>
    <property type="match status" value="1"/>
</dbReference>
<dbReference type="Gene3D" id="3.40.50.2300">
    <property type="match status" value="1"/>
</dbReference>
<comment type="caution">
    <text evidence="12">The sequence shown here is derived from an EMBL/GenBank/DDBJ whole genome shotgun (WGS) entry which is preliminary data.</text>
</comment>
<dbReference type="InterPro" id="IPR009057">
    <property type="entry name" value="Homeodomain-like_sf"/>
</dbReference>
<reference evidence="13" key="1">
    <citation type="journal article" date="2019" name="Int. J. Syst. Evol. Microbiol.">
        <title>The Global Catalogue of Microorganisms (GCM) 10K type strain sequencing project: providing services to taxonomists for standard genome sequencing and annotation.</title>
        <authorList>
            <consortium name="The Broad Institute Genomics Platform"/>
            <consortium name="The Broad Institute Genome Sequencing Center for Infectious Disease"/>
            <person name="Wu L."/>
            <person name="Ma J."/>
        </authorList>
    </citation>
    <scope>NUCLEOTIDE SEQUENCE [LARGE SCALE GENOMIC DNA]</scope>
    <source>
        <strain evidence="13">KCTC 42423</strain>
    </source>
</reference>
<dbReference type="SMART" id="SM00387">
    <property type="entry name" value="HATPase_c"/>
    <property type="match status" value="1"/>
</dbReference>
<dbReference type="EC" id="2.7.13.3" evidence="2"/>
<keyword evidence="4" id="KW-0805">Transcription regulation</keyword>
<keyword evidence="13" id="KW-1185">Reference proteome</keyword>
<dbReference type="SMART" id="SM00448">
    <property type="entry name" value="REC"/>
    <property type="match status" value="1"/>
</dbReference>
<evidence type="ECO:0000313" key="12">
    <source>
        <dbReference type="EMBL" id="MFD2591400.1"/>
    </source>
</evidence>
<dbReference type="InterPro" id="IPR018062">
    <property type="entry name" value="HTH_AraC-typ_CS"/>
</dbReference>
<sequence>MHTSRFYFLFIISIWYSSFLLGQSHTSFKQLSPVNDNKFVIPSKTIQDSIGNIWMLCREGVLVYNGYEYTLLKNKTIFPDIQHNDFINDMIIDADKHIWITSNFGLLTKYTTTTNTFKDMTAFFPQKEAVNAIVAKKNGVWLSTKLGNLYQYTNRNMQHITTVLNQGTEIKNIIDIEVLGTSDVYVGTNSGTIYTYSLSSGKTTEIIGTFTNYPGNIYLTADSNDKIWIGTETYGLFVYDPVEKQFIQDSFFKEKKFNINKEMFLTLYCGKDGYMWGGTDGGGLYKINIHTGEIELFTRYYANELSLSSNTILDINQDNHKNLWITTNYGKLNILPYKNNNIMYHEGSDNHIPLRVLSMYKSSKGILWVGTDGAGLTKITYKPDGTSHETRFFEDPLLNKNFYVQSIVEDQQSNIWFGTYKNGLWFHNTNTGTFQKIPVYNSSNQEATDIRCVFSDSKGRIWVGSNLSINVYNKEQKLLAVFDNNSNGLQGVNTESILEDKEGTIWLGIDGGGLFQCDEDLSDINLSTFIDYSLTNTKYINEMKAARSMAFGNSNEIWLIDRSGRLLRFDITKKEYTYFDHIPSIGEIVFHAVLTDENGDVWLSSKNNGISHFDVEKQTLKTFYDTDGFQDNRFLLRSKFKDKQGLLYFGGVMGVNSFNPSTIRKKAADPRLHIHSVEILNQPVYTILPSKMTHSISSLDSLELAHDQSYFSFRFYAVDNILNPSYYYAYRLKGFDEDWIISQSERLATYTNIPPGDYIFEVKGGTKKGVWDLPSKSISIRIRQPLWNTIPAYLFYFLILVLTIYGIRRWYSLKKKLFLEKVHYKKESELHDLKMNFFAKMSHEIQTPITLILGPIDDMLRKAEKNGNLLLKQRLDIISYNTKRLSRIARELTLVRNKELETLRLIITKNDLYKDVHTIAKSFKELARKRKVDFVINCPKNLANTWYDREKIEHIIYNLLSNAFKFTPKEGNILLNIVPITNKKKIKLSVIDSGPGIPDDELQHIFKLFYQSDIGKKNKGTGIGLALTKELINLHKGKIKIDSNPSEGTTFTIKFPVTEEAYDDTEKVTVTHKEEPNTITPVLDDPSITEKDLMKKTILIVEDNYELQSFLKDLLSDFYNIILAENGEEGYNYAKNTIPDLILSDIMMPELDGIEMCQKLQKEPITKHIPIVLLTAKNSTNAKISGLKSGAIEYINKPFNTNELLLKIKNILITKEHIISKYRKEVISRPKVSMEKSQDELFLEKLMHNINARLDDPNFKMEELASSLHMGYSSLYRKCQSLTGHSLVDFVRVLRLKKAAILITKYGYNISEASFMTGFNDPKYFSKCFKKHFEKTPVVFKKEAKEIGVTTYLNKYQIEIPK</sequence>
<dbReference type="CDD" id="cd00082">
    <property type="entry name" value="HisKA"/>
    <property type="match status" value="1"/>
</dbReference>
<keyword evidence="3 7" id="KW-0597">Phosphoprotein</keyword>
<keyword evidence="6" id="KW-0804">Transcription</keyword>
<dbReference type="Pfam" id="PF07494">
    <property type="entry name" value="Reg_prop"/>
    <property type="match status" value="1"/>
</dbReference>
<dbReference type="Gene3D" id="3.30.565.10">
    <property type="entry name" value="Histidine kinase-like ATPase, C-terminal domain"/>
    <property type="match status" value="1"/>
</dbReference>
<dbReference type="PANTHER" id="PTHR43547">
    <property type="entry name" value="TWO-COMPONENT HISTIDINE KINASE"/>
    <property type="match status" value="1"/>
</dbReference>
<evidence type="ECO:0000313" key="13">
    <source>
        <dbReference type="Proteomes" id="UP001597459"/>
    </source>
</evidence>
<dbReference type="InterPro" id="IPR015943">
    <property type="entry name" value="WD40/YVTN_repeat-like_dom_sf"/>
</dbReference>
<dbReference type="SUPFAM" id="SSF55874">
    <property type="entry name" value="ATPase domain of HSP90 chaperone/DNA topoisomerase II/histidine kinase"/>
    <property type="match status" value="1"/>
</dbReference>
<comment type="catalytic activity">
    <reaction evidence="1">
        <text>ATP + protein L-histidine = ADP + protein N-phospho-L-histidine.</text>
        <dbReference type="EC" id="2.7.13.3"/>
    </reaction>
</comment>
<keyword evidence="8" id="KW-1133">Transmembrane helix</keyword>
<dbReference type="PROSITE" id="PS50109">
    <property type="entry name" value="HIS_KIN"/>
    <property type="match status" value="1"/>
</dbReference>
<proteinExistence type="predicted"/>
<dbReference type="InterPro" id="IPR011110">
    <property type="entry name" value="Reg_prop"/>
</dbReference>
<dbReference type="Proteomes" id="UP001597459">
    <property type="component" value="Unassembled WGS sequence"/>
</dbReference>
<dbReference type="InterPro" id="IPR004358">
    <property type="entry name" value="Sig_transdc_His_kin-like_C"/>
</dbReference>
<dbReference type="PRINTS" id="PR00344">
    <property type="entry name" value="BCTRLSENSOR"/>
</dbReference>
<name>A0ABW5N7C0_9FLAO</name>
<dbReference type="Pfam" id="PF00072">
    <property type="entry name" value="Response_reg"/>
    <property type="match status" value="1"/>
</dbReference>
<dbReference type="InterPro" id="IPR005467">
    <property type="entry name" value="His_kinase_dom"/>
</dbReference>
<dbReference type="PROSITE" id="PS01124">
    <property type="entry name" value="HTH_ARAC_FAMILY_2"/>
    <property type="match status" value="1"/>
</dbReference>
<dbReference type="Gene3D" id="1.10.10.60">
    <property type="entry name" value="Homeodomain-like"/>
    <property type="match status" value="1"/>
</dbReference>
<dbReference type="Pfam" id="PF07495">
    <property type="entry name" value="Y_Y_Y"/>
    <property type="match status" value="1"/>
</dbReference>
<evidence type="ECO:0000256" key="8">
    <source>
        <dbReference type="SAM" id="Phobius"/>
    </source>
</evidence>
<dbReference type="SMART" id="SM00388">
    <property type="entry name" value="HisKA"/>
    <property type="match status" value="1"/>
</dbReference>
<dbReference type="Gene3D" id="2.130.10.10">
    <property type="entry name" value="YVTN repeat-like/Quinoprotein amine dehydrogenase"/>
    <property type="match status" value="2"/>
</dbReference>
<dbReference type="InterPro" id="IPR003661">
    <property type="entry name" value="HisK_dim/P_dom"/>
</dbReference>
<evidence type="ECO:0000256" key="6">
    <source>
        <dbReference type="ARBA" id="ARBA00023163"/>
    </source>
</evidence>
<evidence type="ECO:0000259" key="10">
    <source>
        <dbReference type="PROSITE" id="PS50109"/>
    </source>
</evidence>
<dbReference type="InterPro" id="IPR003594">
    <property type="entry name" value="HATPase_dom"/>
</dbReference>
<keyword evidence="5" id="KW-0238">DNA-binding</keyword>
<dbReference type="Gene3D" id="1.10.287.130">
    <property type="match status" value="1"/>
</dbReference>
<dbReference type="SUPFAM" id="SSF46689">
    <property type="entry name" value="Homeodomain-like"/>
    <property type="match status" value="1"/>
</dbReference>
<evidence type="ECO:0000256" key="7">
    <source>
        <dbReference type="PROSITE-ProRule" id="PRU00169"/>
    </source>
</evidence>
<dbReference type="Gene3D" id="2.60.40.10">
    <property type="entry name" value="Immunoglobulins"/>
    <property type="match status" value="1"/>
</dbReference>
<feature type="transmembrane region" description="Helical" evidence="8">
    <location>
        <begin position="786"/>
        <end position="807"/>
    </location>
</feature>